<keyword evidence="3" id="KW-1185">Reference proteome</keyword>
<protein>
    <submittedName>
        <fullName evidence="2">Uncharacterized protein</fullName>
    </submittedName>
</protein>
<organism evidence="2 3">
    <name type="scientific">Mucuna pruriens</name>
    <name type="common">Velvet bean</name>
    <name type="synonym">Dolichos pruriens</name>
    <dbReference type="NCBI Taxonomy" id="157652"/>
    <lineage>
        <taxon>Eukaryota</taxon>
        <taxon>Viridiplantae</taxon>
        <taxon>Streptophyta</taxon>
        <taxon>Embryophyta</taxon>
        <taxon>Tracheophyta</taxon>
        <taxon>Spermatophyta</taxon>
        <taxon>Magnoliopsida</taxon>
        <taxon>eudicotyledons</taxon>
        <taxon>Gunneridae</taxon>
        <taxon>Pentapetalae</taxon>
        <taxon>rosids</taxon>
        <taxon>fabids</taxon>
        <taxon>Fabales</taxon>
        <taxon>Fabaceae</taxon>
        <taxon>Papilionoideae</taxon>
        <taxon>50 kb inversion clade</taxon>
        <taxon>NPAAA clade</taxon>
        <taxon>indigoferoid/millettioid clade</taxon>
        <taxon>Phaseoleae</taxon>
        <taxon>Mucuna</taxon>
    </lineage>
</organism>
<feature type="compositionally biased region" description="Basic and acidic residues" evidence="1">
    <location>
        <begin position="1"/>
        <end position="17"/>
    </location>
</feature>
<name>A0A371EU33_MUCPR</name>
<evidence type="ECO:0000256" key="1">
    <source>
        <dbReference type="SAM" id="MobiDB-lite"/>
    </source>
</evidence>
<sequence length="158" mass="17902">MGNESKKSKNDEPKTSGEQDLGSPNPTRGAAYDPGDNDFMGFEPEVALHLMIMTLKPKLFSNSLCKRPLASMNELRARAAGYIQMVEIIQYQDGVKVEHQAATNHSWEGRTLNQPIERRNRGERDVWRPKYQVFTSLTTNKAKVLEETFTFVGDIIDI</sequence>
<dbReference type="EMBL" id="QJKJ01012059">
    <property type="protein sequence ID" value="RDX69561.1"/>
    <property type="molecule type" value="Genomic_DNA"/>
</dbReference>
<evidence type="ECO:0000313" key="2">
    <source>
        <dbReference type="EMBL" id="RDX69561.1"/>
    </source>
</evidence>
<dbReference type="AlphaFoldDB" id="A0A371EU33"/>
<feature type="region of interest" description="Disordered" evidence="1">
    <location>
        <begin position="1"/>
        <end position="36"/>
    </location>
</feature>
<proteinExistence type="predicted"/>
<evidence type="ECO:0000313" key="3">
    <source>
        <dbReference type="Proteomes" id="UP000257109"/>
    </source>
</evidence>
<dbReference type="OrthoDB" id="1426925at2759"/>
<reference evidence="2" key="1">
    <citation type="submission" date="2018-05" db="EMBL/GenBank/DDBJ databases">
        <title>Draft genome of Mucuna pruriens seed.</title>
        <authorList>
            <person name="Nnadi N.E."/>
            <person name="Vos R."/>
            <person name="Hasami M.H."/>
            <person name="Devisetty U.K."/>
            <person name="Aguiy J.C."/>
        </authorList>
    </citation>
    <scope>NUCLEOTIDE SEQUENCE [LARGE SCALE GENOMIC DNA]</scope>
    <source>
        <strain evidence="2">JCA_2017</strain>
    </source>
</reference>
<dbReference type="Proteomes" id="UP000257109">
    <property type="component" value="Unassembled WGS sequence"/>
</dbReference>
<feature type="non-terminal residue" evidence="2">
    <location>
        <position position="1"/>
    </location>
</feature>
<accession>A0A371EU33</accession>
<comment type="caution">
    <text evidence="2">The sequence shown here is derived from an EMBL/GenBank/DDBJ whole genome shotgun (WGS) entry which is preliminary data.</text>
</comment>
<gene>
    <name evidence="2" type="ORF">CR513_51317</name>
</gene>